<sequence length="63" mass="7067">MTLFSDNPGLERMMQQKPAGRQVSEERPAPAPDSPCYDCGYGKGRRCVGICYKKLMGERRKTA</sequence>
<reference evidence="2 5" key="2">
    <citation type="journal article" date="2019" name="Nat. Med.">
        <title>A library of human gut bacterial isolates paired with longitudinal multiomics data enables mechanistic microbiome research.</title>
        <authorList>
            <person name="Poyet M."/>
            <person name="Groussin M."/>
            <person name="Gibbons S.M."/>
            <person name="Avila-Pacheco J."/>
            <person name="Jiang X."/>
            <person name="Kearney S.M."/>
            <person name="Perrotta A.R."/>
            <person name="Berdy B."/>
            <person name="Zhao S."/>
            <person name="Lieberman T.D."/>
            <person name="Swanson P.K."/>
            <person name="Smith M."/>
            <person name="Roesemann S."/>
            <person name="Alexander J.E."/>
            <person name="Rich S.A."/>
            <person name="Livny J."/>
            <person name="Vlamakis H."/>
            <person name="Clish C."/>
            <person name="Bullock K."/>
            <person name="Deik A."/>
            <person name="Scott J."/>
            <person name="Pierce K.A."/>
            <person name="Xavier R.J."/>
            <person name="Alm E.J."/>
        </authorList>
    </citation>
    <scope>NUCLEOTIDE SEQUENCE [LARGE SCALE GENOMIC DNA]</scope>
    <source>
        <strain evidence="2 5">BIOML-B1</strain>
    </source>
</reference>
<reference evidence="3 4" key="1">
    <citation type="submission" date="2018-02" db="EMBL/GenBank/DDBJ databases">
        <title>Complete genome sequencing of Faecalibacterium prausnitzii strains isolated from the human gut.</title>
        <authorList>
            <person name="Fitzgerald B.C."/>
            <person name="Shkoporov A.N."/>
            <person name="Ross P.R."/>
            <person name="Hill C."/>
        </authorList>
    </citation>
    <scope>NUCLEOTIDE SEQUENCE [LARGE SCALE GENOMIC DNA]</scope>
    <source>
        <strain evidence="3 4">APC923/51-1</strain>
    </source>
</reference>
<accession>A0A329UIQ2</accession>
<gene>
    <name evidence="3" type="ORF">C4N24_02110</name>
    <name evidence="2" type="ORF">GKE10_02725</name>
</gene>
<organism evidence="3 4">
    <name type="scientific">Faecalibacterium prausnitzii</name>
    <dbReference type="NCBI Taxonomy" id="853"/>
    <lineage>
        <taxon>Bacteria</taxon>
        <taxon>Bacillati</taxon>
        <taxon>Bacillota</taxon>
        <taxon>Clostridia</taxon>
        <taxon>Eubacteriales</taxon>
        <taxon>Oscillospiraceae</taxon>
        <taxon>Faecalibacterium</taxon>
    </lineage>
</organism>
<feature type="region of interest" description="Disordered" evidence="1">
    <location>
        <begin position="1"/>
        <end position="32"/>
    </location>
</feature>
<evidence type="ECO:0000256" key="1">
    <source>
        <dbReference type="SAM" id="MobiDB-lite"/>
    </source>
</evidence>
<dbReference type="Proteomes" id="UP000462091">
    <property type="component" value="Unassembled WGS sequence"/>
</dbReference>
<evidence type="ECO:0000313" key="4">
    <source>
        <dbReference type="Proteomes" id="UP000251281"/>
    </source>
</evidence>
<proteinExistence type="predicted"/>
<evidence type="ECO:0000313" key="2">
    <source>
        <dbReference type="EMBL" id="MSC50839.1"/>
    </source>
</evidence>
<dbReference type="EMBL" id="PRLD01000001">
    <property type="protein sequence ID" value="RAW60923.1"/>
    <property type="molecule type" value="Genomic_DNA"/>
</dbReference>
<dbReference type="RefSeq" id="WP_112090114.1">
    <property type="nucleotide sequence ID" value="NZ_PRLD01000001.1"/>
</dbReference>
<evidence type="ECO:0000313" key="3">
    <source>
        <dbReference type="EMBL" id="RAW60923.1"/>
    </source>
</evidence>
<name>A0A329UIQ2_9FIRM</name>
<comment type="caution">
    <text evidence="3">The sequence shown here is derived from an EMBL/GenBank/DDBJ whole genome shotgun (WGS) entry which is preliminary data.</text>
</comment>
<dbReference type="Proteomes" id="UP000251281">
    <property type="component" value="Unassembled WGS sequence"/>
</dbReference>
<protein>
    <submittedName>
        <fullName evidence="3">Uncharacterized protein</fullName>
    </submittedName>
</protein>
<evidence type="ECO:0000313" key="5">
    <source>
        <dbReference type="Proteomes" id="UP000462091"/>
    </source>
</evidence>
<dbReference type="AlphaFoldDB" id="A0A329UIQ2"/>
<dbReference type="EMBL" id="WKQM01000003">
    <property type="protein sequence ID" value="MSC50839.1"/>
    <property type="molecule type" value="Genomic_DNA"/>
</dbReference>